<evidence type="ECO:0000313" key="4">
    <source>
        <dbReference type="Proteomes" id="UP000708576"/>
    </source>
</evidence>
<dbReference type="PANTHER" id="PTHR45266">
    <property type="entry name" value="OXALOACETATE DECARBOXYLASE ALPHA CHAIN"/>
    <property type="match status" value="1"/>
</dbReference>
<feature type="domain" description="Lipoyl-binding" evidence="2">
    <location>
        <begin position="90"/>
        <end position="168"/>
    </location>
</feature>
<comment type="caution">
    <text evidence="3">The sequence shown here is derived from an EMBL/GenBank/DDBJ whole genome shotgun (WGS) entry which is preliminary data.</text>
</comment>
<dbReference type="InterPro" id="IPR050709">
    <property type="entry name" value="Biotin_Carboxyl_Carrier/Decarb"/>
</dbReference>
<evidence type="ECO:0000259" key="2">
    <source>
        <dbReference type="PROSITE" id="PS50968"/>
    </source>
</evidence>
<dbReference type="Pfam" id="PF00364">
    <property type="entry name" value="Biotin_lipoyl"/>
    <property type="match status" value="1"/>
</dbReference>
<dbReference type="InterPro" id="IPR000089">
    <property type="entry name" value="Biotin_lipoyl"/>
</dbReference>
<evidence type="ECO:0000256" key="1">
    <source>
        <dbReference type="ARBA" id="ARBA00023267"/>
    </source>
</evidence>
<gene>
    <name evidence="3" type="ORF">KEM10_05035</name>
</gene>
<organism evidence="3 4">
    <name type="scientific">Carboxylicivirga linearis</name>
    <dbReference type="NCBI Taxonomy" id="1628157"/>
    <lineage>
        <taxon>Bacteria</taxon>
        <taxon>Pseudomonadati</taxon>
        <taxon>Bacteroidota</taxon>
        <taxon>Bacteroidia</taxon>
        <taxon>Marinilabiliales</taxon>
        <taxon>Marinilabiliaceae</taxon>
        <taxon>Carboxylicivirga</taxon>
    </lineage>
</organism>
<dbReference type="RefSeq" id="WP_212214288.1">
    <property type="nucleotide sequence ID" value="NZ_JAGUCO010000002.1"/>
</dbReference>
<sequence>MPLELKIDTRVAKIHVLKKEGSNYKVEIDGRIYDLDIEKVESDAYSVLLNGKSYNMEMIEGDTPSQYKVSTLNNYYEIEVVDAVARYRAKAKSHLEAGGNVISTPMPGKIVKIPVKEGDTVEKGQTVVVVSAMKMESEYKSASDGIVKTIHVKEGDAVEGHQPLIEIEAQ</sequence>
<reference evidence="3 4" key="1">
    <citation type="journal article" date="2015" name="Int. J. Syst. Evol. Microbiol.">
        <title>Carboxylicivirga linearis sp. nov., isolated from a sea cucumber culture pond.</title>
        <authorList>
            <person name="Wang F.Q."/>
            <person name="Zhou Y.X."/>
            <person name="Lin X.Z."/>
            <person name="Chen G.J."/>
            <person name="Du Z.J."/>
        </authorList>
    </citation>
    <scope>NUCLEOTIDE SEQUENCE [LARGE SCALE GENOMIC DNA]</scope>
    <source>
        <strain evidence="3 4">FB218</strain>
    </source>
</reference>
<proteinExistence type="predicted"/>
<evidence type="ECO:0000313" key="3">
    <source>
        <dbReference type="EMBL" id="MBS2097634.1"/>
    </source>
</evidence>
<dbReference type="PANTHER" id="PTHR45266:SF3">
    <property type="entry name" value="OXALOACETATE DECARBOXYLASE ALPHA CHAIN"/>
    <property type="match status" value="1"/>
</dbReference>
<dbReference type="EMBL" id="JAGUCO010000002">
    <property type="protein sequence ID" value="MBS2097634.1"/>
    <property type="molecule type" value="Genomic_DNA"/>
</dbReference>
<dbReference type="Proteomes" id="UP000708576">
    <property type="component" value="Unassembled WGS sequence"/>
</dbReference>
<dbReference type="InterPro" id="IPR011053">
    <property type="entry name" value="Single_hybrid_motif"/>
</dbReference>
<keyword evidence="1" id="KW-0092">Biotin</keyword>
<name>A0ABS5JRW8_9BACT</name>
<dbReference type="Gene3D" id="2.40.50.100">
    <property type="match status" value="1"/>
</dbReference>
<accession>A0ABS5JRW8</accession>
<dbReference type="CDD" id="cd06850">
    <property type="entry name" value="biotinyl_domain"/>
    <property type="match status" value="1"/>
</dbReference>
<keyword evidence="4" id="KW-1185">Reference proteome</keyword>
<dbReference type="PROSITE" id="PS50968">
    <property type="entry name" value="BIOTINYL_LIPOYL"/>
    <property type="match status" value="1"/>
</dbReference>
<protein>
    <submittedName>
        <fullName evidence="3">Biotin/lipoyl-binding protein</fullName>
    </submittedName>
</protein>
<dbReference type="SUPFAM" id="SSF51230">
    <property type="entry name" value="Single hybrid motif"/>
    <property type="match status" value="1"/>
</dbReference>